<organism evidence="5">
    <name type="scientific">Tetraselmis sp. GSL018</name>
    <dbReference type="NCBI Taxonomy" id="582737"/>
    <lineage>
        <taxon>Eukaryota</taxon>
        <taxon>Viridiplantae</taxon>
        <taxon>Chlorophyta</taxon>
        <taxon>core chlorophytes</taxon>
        <taxon>Chlorodendrophyceae</taxon>
        <taxon>Chlorodendrales</taxon>
        <taxon>Chlorodendraceae</taxon>
        <taxon>Tetraselmis</taxon>
    </lineage>
</organism>
<keyword evidence="3" id="KW-0472">Membrane</keyword>
<keyword evidence="3" id="KW-1133">Transmembrane helix</keyword>
<feature type="compositionally biased region" description="Basic and acidic residues" evidence="2">
    <location>
        <begin position="171"/>
        <end position="185"/>
    </location>
</feature>
<evidence type="ECO:0000313" key="5">
    <source>
        <dbReference type="EMBL" id="JAC70561.1"/>
    </source>
</evidence>
<evidence type="ECO:0000256" key="3">
    <source>
        <dbReference type="SAM" id="Phobius"/>
    </source>
</evidence>
<dbReference type="EMBL" id="GBEZ01015617">
    <property type="protein sequence ID" value="JAC70561.1"/>
    <property type="molecule type" value="Transcribed_RNA"/>
</dbReference>
<dbReference type="InterPro" id="IPR008139">
    <property type="entry name" value="SaposinB_dom"/>
</dbReference>
<proteinExistence type="predicted"/>
<accession>A0A061RJ84</accession>
<gene>
    <name evidence="5" type="ORF">TSPGSL018_3854</name>
</gene>
<dbReference type="PROSITE" id="PS50015">
    <property type="entry name" value="SAP_B"/>
    <property type="match status" value="1"/>
</dbReference>
<feature type="domain" description="Saposin B-type" evidence="4">
    <location>
        <begin position="45"/>
        <end position="142"/>
    </location>
</feature>
<evidence type="ECO:0000256" key="2">
    <source>
        <dbReference type="SAM" id="MobiDB-lite"/>
    </source>
</evidence>
<keyword evidence="1" id="KW-1015">Disulfide bond</keyword>
<keyword evidence="3" id="KW-0812">Transmembrane</keyword>
<feature type="compositionally biased region" description="Basic and acidic residues" evidence="2">
    <location>
        <begin position="242"/>
        <end position="274"/>
    </location>
</feature>
<sequence>MFNYHFCITRNGLPRIVLCFLLFPSLIISWPDLPKPKEPPLGLGFDIYCRVCRHIFEVAVERVWDFRESHSEVKTLLLELCNTTPEFLHKEALARQVCPYLVRGHEEEITAMIVRLAGEGASASRTAVDICYSIHEACTSEGKASTVIGDPKKFRMPPPAGGPPPPPSAPAERRGPPEVSVEHANQEAAAGRAAVANAGEGHAGAARGGGREGSGSPAPGPEPRRASRDGPDAQVDALVLRKGGERRRSARSAPERVARPPLGEDPRDACFRGP</sequence>
<reference evidence="5" key="1">
    <citation type="submission" date="2014-05" db="EMBL/GenBank/DDBJ databases">
        <title>The transcriptome of the halophilic microalga Tetraselmis sp. GSL018 isolated from the Great Salt Lake, Utah.</title>
        <authorList>
            <person name="Jinkerson R.E."/>
            <person name="D'Adamo S."/>
            <person name="Posewitz M.C."/>
        </authorList>
    </citation>
    <scope>NUCLEOTIDE SEQUENCE</scope>
    <source>
        <strain evidence="5">GSL018</strain>
    </source>
</reference>
<evidence type="ECO:0000259" key="4">
    <source>
        <dbReference type="PROSITE" id="PS50015"/>
    </source>
</evidence>
<feature type="region of interest" description="Disordered" evidence="2">
    <location>
        <begin position="142"/>
        <end position="274"/>
    </location>
</feature>
<feature type="transmembrane region" description="Helical" evidence="3">
    <location>
        <begin position="12"/>
        <end position="30"/>
    </location>
</feature>
<evidence type="ECO:0000256" key="1">
    <source>
        <dbReference type="ARBA" id="ARBA00023157"/>
    </source>
</evidence>
<feature type="non-terminal residue" evidence="5">
    <location>
        <position position="274"/>
    </location>
</feature>
<dbReference type="AlphaFoldDB" id="A0A061RJ84"/>
<feature type="compositionally biased region" description="Pro residues" evidence="2">
    <location>
        <begin position="156"/>
        <end position="169"/>
    </location>
</feature>
<protein>
    <recommendedName>
        <fullName evidence="4">Saposin B-type domain-containing protein</fullName>
    </recommendedName>
</protein>
<feature type="compositionally biased region" description="Basic and acidic residues" evidence="2">
    <location>
        <begin position="222"/>
        <end position="231"/>
    </location>
</feature>
<feature type="compositionally biased region" description="Low complexity" evidence="2">
    <location>
        <begin position="186"/>
        <end position="205"/>
    </location>
</feature>
<name>A0A061RJ84_9CHLO</name>